<comment type="function">
    <text evidence="9">Catalyzes the first step in the biosynthesis of ornithine lipids, which are phosphorus-free membrane lipids. Catalyzes the 3-hydroxyacyl-acyl carrier protein-dependent acylation of ornithine to form lyso-ornithine lipid (LOL).</text>
</comment>
<evidence type="ECO:0000313" key="12">
    <source>
        <dbReference type="Proteomes" id="UP000033618"/>
    </source>
</evidence>
<evidence type="ECO:0000256" key="9">
    <source>
        <dbReference type="ARBA" id="ARBA00045724"/>
    </source>
</evidence>
<comment type="similarity">
    <text evidence="6">Belongs to the acetyltransferase family. OlsB subfamily.</text>
</comment>
<keyword evidence="4" id="KW-0443">Lipid metabolism</keyword>
<dbReference type="PANTHER" id="PTHR37323">
    <property type="entry name" value="GCN5-RELATED N-ACETYLTRANSFERASE"/>
    <property type="match status" value="1"/>
</dbReference>
<dbReference type="PATRIC" id="fig|28092.6.peg.1930"/>
<evidence type="ECO:0000256" key="8">
    <source>
        <dbReference type="ARBA" id="ARBA00039866"/>
    </source>
</evidence>
<evidence type="ECO:0000256" key="7">
    <source>
        <dbReference type="ARBA" id="ARBA00039058"/>
    </source>
</evidence>
<evidence type="ECO:0000256" key="1">
    <source>
        <dbReference type="ARBA" id="ARBA00005189"/>
    </source>
</evidence>
<evidence type="ECO:0000313" key="11">
    <source>
        <dbReference type="EMBL" id="KKB64119.1"/>
    </source>
</evidence>
<keyword evidence="2" id="KW-0444">Lipid biosynthesis</keyword>
<gene>
    <name evidence="11" type="ORF">WM40_08150</name>
</gene>
<comment type="pathway">
    <text evidence="1">Lipid metabolism.</text>
</comment>
<dbReference type="SUPFAM" id="SSF55729">
    <property type="entry name" value="Acyl-CoA N-acyltransferases (Nat)"/>
    <property type="match status" value="1"/>
</dbReference>
<accession>A0A0F5K2N4</accession>
<evidence type="ECO:0000256" key="2">
    <source>
        <dbReference type="ARBA" id="ARBA00022516"/>
    </source>
</evidence>
<dbReference type="EMBL" id="LAQU01000006">
    <property type="protein sequence ID" value="KKB64119.1"/>
    <property type="molecule type" value="Genomic_DNA"/>
</dbReference>
<comment type="caution">
    <text evidence="11">The sequence shown here is derived from an EMBL/GenBank/DDBJ whole genome shotgun (WGS) entry which is preliminary data.</text>
</comment>
<evidence type="ECO:0000256" key="4">
    <source>
        <dbReference type="ARBA" id="ARBA00023098"/>
    </source>
</evidence>
<dbReference type="EC" id="2.3.2.30" evidence="7"/>
<dbReference type="RefSeq" id="WP_046152669.1">
    <property type="nucleotide sequence ID" value="NZ_CP191271.1"/>
</dbReference>
<sequence length="251" mass="28216">MRQGRTERPQAQRRNDKGLLLNWVHSESDLREAQRLRYRVFADEMGARLKGPEGLDVDEFDARCEHLLVRDRETLRVVGTYRILPPQAAPQIAQRYSAQEFDLRRLAVLNSKMVEVGRACVDPDYRSGAVIMTLWAGLAAYMRRWGFESMLGCSSVSMSDGGHHAANLHMRLAQTHTVAPEYHVFPHTPLPVAALCDGGDASAPPLLAAYLRLGARICGAPAWDADFHTADFLTLLRLDDLDMRYAKRFIG</sequence>
<dbReference type="InterPro" id="IPR016181">
    <property type="entry name" value="Acyl_CoA_acyltransferase"/>
</dbReference>
<organism evidence="11 12">
    <name type="scientific">Robbsia andropogonis</name>
    <dbReference type="NCBI Taxonomy" id="28092"/>
    <lineage>
        <taxon>Bacteria</taxon>
        <taxon>Pseudomonadati</taxon>
        <taxon>Pseudomonadota</taxon>
        <taxon>Betaproteobacteria</taxon>
        <taxon>Burkholderiales</taxon>
        <taxon>Burkholderiaceae</taxon>
        <taxon>Robbsia</taxon>
    </lineage>
</organism>
<keyword evidence="5" id="KW-0012">Acyltransferase</keyword>
<dbReference type="Pfam" id="PF13444">
    <property type="entry name" value="Acetyltransf_5"/>
    <property type="match status" value="1"/>
</dbReference>
<name>A0A0F5K2N4_9BURK</name>
<dbReference type="Gene3D" id="3.40.630.30">
    <property type="match status" value="1"/>
</dbReference>
<dbReference type="STRING" id="28092.WM40_08150"/>
<protein>
    <recommendedName>
        <fullName evidence="8">L-ornithine N(alpha)-acyltransferase</fullName>
        <ecNumber evidence="7">2.3.2.30</ecNumber>
    </recommendedName>
</protein>
<dbReference type="AlphaFoldDB" id="A0A0F5K2N4"/>
<dbReference type="GO" id="GO:0006629">
    <property type="term" value="P:lipid metabolic process"/>
    <property type="evidence" value="ECO:0007669"/>
    <property type="project" value="UniProtKB-KW"/>
</dbReference>
<keyword evidence="3" id="KW-0808">Transferase</keyword>
<dbReference type="InterPro" id="IPR052351">
    <property type="entry name" value="Ornithine_N-alpha-AT"/>
</dbReference>
<dbReference type="GO" id="GO:0043810">
    <property type="term" value="F:ornithine-acyl [acyl carrier protein] N-acyltransferase activity"/>
    <property type="evidence" value="ECO:0007669"/>
    <property type="project" value="UniProtKB-EC"/>
</dbReference>
<dbReference type="Proteomes" id="UP000033618">
    <property type="component" value="Unassembled WGS sequence"/>
</dbReference>
<evidence type="ECO:0000256" key="6">
    <source>
        <dbReference type="ARBA" id="ARBA00038095"/>
    </source>
</evidence>
<evidence type="ECO:0000256" key="3">
    <source>
        <dbReference type="ARBA" id="ARBA00022679"/>
    </source>
</evidence>
<proteinExistence type="inferred from homology"/>
<evidence type="ECO:0000256" key="5">
    <source>
        <dbReference type="ARBA" id="ARBA00023315"/>
    </source>
</evidence>
<evidence type="ECO:0000256" key="10">
    <source>
        <dbReference type="ARBA" id="ARBA00047785"/>
    </source>
</evidence>
<dbReference type="PANTHER" id="PTHR37323:SF1">
    <property type="entry name" value="L-ORNITHINE N(ALPHA)-ACYLTRANSFERASE"/>
    <property type="match status" value="1"/>
</dbReference>
<keyword evidence="12" id="KW-1185">Reference proteome</keyword>
<comment type="catalytic activity">
    <reaction evidence="10">
        <text>a (3R)-hydroxyacyl-[ACP] + L-ornithine = a lyso-ornithine lipid + holo-[ACP] + H(+)</text>
        <dbReference type="Rhea" id="RHEA:20633"/>
        <dbReference type="Rhea" id="RHEA-COMP:9685"/>
        <dbReference type="Rhea" id="RHEA-COMP:9945"/>
        <dbReference type="ChEBI" id="CHEBI:15378"/>
        <dbReference type="ChEBI" id="CHEBI:46911"/>
        <dbReference type="ChEBI" id="CHEBI:64479"/>
        <dbReference type="ChEBI" id="CHEBI:78827"/>
        <dbReference type="ChEBI" id="CHEBI:138482"/>
        <dbReference type="EC" id="2.3.2.30"/>
    </reaction>
    <physiologicalReaction direction="left-to-right" evidence="10">
        <dbReference type="Rhea" id="RHEA:20634"/>
    </physiologicalReaction>
</comment>
<reference evidence="11 12" key="1">
    <citation type="submission" date="2015-03" db="EMBL/GenBank/DDBJ databases">
        <title>Draft Genome Sequence of Burkholderia andropogonis type strain ICMP2807, isolated from Sorghum bicolor.</title>
        <authorList>
            <person name="Lopes-Santos L."/>
            <person name="Castro D.B."/>
            <person name="Ottoboni L.M."/>
            <person name="Park D."/>
            <person name="Weirc B.S."/>
            <person name="Destefano S.A."/>
        </authorList>
    </citation>
    <scope>NUCLEOTIDE SEQUENCE [LARGE SCALE GENOMIC DNA]</scope>
    <source>
        <strain evidence="11 12">ICMP2807</strain>
    </source>
</reference>